<dbReference type="Gene3D" id="2.102.10.10">
    <property type="entry name" value="Rieske [2Fe-2S] iron-sulphur domain"/>
    <property type="match status" value="1"/>
</dbReference>
<comment type="catalytic activity">
    <reaction evidence="12">
        <text>choline + 2 reduced [2Fe-2S]-[ferredoxin] + O2 + 2 H(+) = betaine aldehyde hydrate + 2 oxidized [2Fe-2S]-[ferredoxin] + H2O</text>
        <dbReference type="Rhea" id="RHEA:17769"/>
        <dbReference type="Rhea" id="RHEA-COMP:10000"/>
        <dbReference type="Rhea" id="RHEA-COMP:10001"/>
        <dbReference type="ChEBI" id="CHEBI:15354"/>
        <dbReference type="ChEBI" id="CHEBI:15377"/>
        <dbReference type="ChEBI" id="CHEBI:15378"/>
        <dbReference type="ChEBI" id="CHEBI:15379"/>
        <dbReference type="ChEBI" id="CHEBI:15870"/>
        <dbReference type="ChEBI" id="CHEBI:33737"/>
        <dbReference type="ChEBI" id="CHEBI:33738"/>
        <dbReference type="EC" id="1.14.15.7"/>
    </reaction>
</comment>
<keyword evidence="11" id="KW-0411">Iron-sulfur</keyword>
<dbReference type="InterPro" id="IPR001663">
    <property type="entry name" value="Rng_hydr_dOase-A"/>
</dbReference>
<dbReference type="GO" id="GO:0019133">
    <property type="term" value="F:choline monooxygenase activity"/>
    <property type="evidence" value="ECO:0007669"/>
    <property type="project" value="UniProtKB-EC"/>
</dbReference>
<dbReference type="EMBL" id="KN846970">
    <property type="protein sequence ID" value="KIW84019.1"/>
    <property type="molecule type" value="Genomic_DNA"/>
</dbReference>
<evidence type="ECO:0000313" key="14">
    <source>
        <dbReference type="EMBL" id="KIW84019.1"/>
    </source>
</evidence>
<dbReference type="HOGENOM" id="CLU_026244_1_2_1"/>
<feature type="domain" description="Rieske" evidence="13">
    <location>
        <begin position="49"/>
        <end position="134"/>
    </location>
</feature>
<dbReference type="AlphaFoldDB" id="A0A0D2HHZ8"/>
<comment type="similarity">
    <text evidence="4">Belongs to the choline monooxygenase family.</text>
</comment>
<accession>A0A0D2HHZ8</accession>
<evidence type="ECO:0000256" key="1">
    <source>
        <dbReference type="ARBA" id="ARBA00001962"/>
    </source>
</evidence>
<dbReference type="Proteomes" id="UP000053029">
    <property type="component" value="Unassembled WGS sequence"/>
</dbReference>
<gene>
    <name evidence="14" type="ORF">Z517_03265</name>
</gene>
<keyword evidence="7" id="KW-0001">2Fe-2S</keyword>
<dbReference type="EC" id="1.14.15.7" evidence="5"/>
<keyword evidence="10" id="KW-0408">Iron</keyword>
<proteinExistence type="inferred from homology"/>
<name>A0A0D2HHZ8_9EURO</name>
<dbReference type="Pfam" id="PF00355">
    <property type="entry name" value="Rieske"/>
    <property type="match status" value="1"/>
</dbReference>
<evidence type="ECO:0000256" key="10">
    <source>
        <dbReference type="ARBA" id="ARBA00023004"/>
    </source>
</evidence>
<keyword evidence="9" id="KW-0560">Oxidoreductase</keyword>
<evidence type="ECO:0000256" key="9">
    <source>
        <dbReference type="ARBA" id="ARBA00023002"/>
    </source>
</evidence>
<keyword evidence="8" id="KW-0479">Metal-binding</keyword>
<evidence type="ECO:0000256" key="12">
    <source>
        <dbReference type="ARBA" id="ARBA00049097"/>
    </source>
</evidence>
<comment type="function">
    <text evidence="2">Catalyzes the first step of the osmoprotectant glycine betaine synthesis.</text>
</comment>
<evidence type="ECO:0000256" key="5">
    <source>
        <dbReference type="ARBA" id="ARBA00012763"/>
    </source>
</evidence>
<dbReference type="VEuPathDB" id="FungiDB:Z517_03265"/>
<dbReference type="CDD" id="cd00680">
    <property type="entry name" value="RHO_alpha_C"/>
    <property type="match status" value="1"/>
</dbReference>
<dbReference type="PANTHER" id="PTHR43756">
    <property type="entry name" value="CHOLINE MONOOXYGENASE, CHLOROPLASTIC"/>
    <property type="match status" value="1"/>
</dbReference>
<dbReference type="OrthoDB" id="426882at2759"/>
<keyword evidence="15" id="KW-1185">Reference proteome</keyword>
<sequence>MPAQKAPERRQTFPASWYTEPAFYEFERRAIFSQSWLLISHKLRFGAAGTYVRYDVAGIPFMLIKDRQGEIRAFLNICRHRAFPLVHQDEGKVSILACKYHGWSYGLNGNLAKAPRFDSVEDFDKKEYSLFQVHVHVDVRGFIWVNLDAAETPTVSWDEQFGGVDTQPRLSNFDMDDYEYNHTWGMEGKFNWKTLIENYNECYHCPTAHPGLAPFIAQKQLVYGCERYYIKHMGNAEEDRSAFVSPTYMFPNSSVTMTQEFFYMMQIVPTSATTSTMRYEVYRRKGIDPAKLEKELDFYSQVEGEDKWLANGAQGNLNSGAFVTGPLHPDLEAGVSYTESIIREMLLKHAEREKVAGKQIWPAKRSASGSQLEEDEAFCKGICDGAGGADAAKLAW</sequence>
<evidence type="ECO:0000256" key="3">
    <source>
        <dbReference type="ARBA" id="ARBA00004866"/>
    </source>
</evidence>
<dbReference type="GeneID" id="25302755"/>
<dbReference type="Pfam" id="PF00848">
    <property type="entry name" value="Ring_hydroxyl_A"/>
    <property type="match status" value="2"/>
</dbReference>
<dbReference type="GO" id="GO:0005506">
    <property type="term" value="F:iron ion binding"/>
    <property type="evidence" value="ECO:0007669"/>
    <property type="project" value="InterPro"/>
</dbReference>
<evidence type="ECO:0000256" key="4">
    <source>
        <dbReference type="ARBA" id="ARBA00010848"/>
    </source>
</evidence>
<dbReference type="GO" id="GO:0051537">
    <property type="term" value="F:2 iron, 2 sulfur cluster binding"/>
    <property type="evidence" value="ECO:0007669"/>
    <property type="project" value="UniProtKB-KW"/>
</dbReference>
<comment type="pathway">
    <text evidence="3">Amine and polyamine biosynthesis; betaine biosynthesis via choline pathway; betaine aldehyde from choline (monooxygenase route): step 1/1.</text>
</comment>
<dbReference type="Gene3D" id="3.90.380.10">
    <property type="entry name" value="Naphthalene 1,2-dioxygenase Alpha Subunit, Chain A, domain 1"/>
    <property type="match status" value="2"/>
</dbReference>
<organism evidence="14 15">
    <name type="scientific">Fonsecaea pedrosoi CBS 271.37</name>
    <dbReference type="NCBI Taxonomy" id="1442368"/>
    <lineage>
        <taxon>Eukaryota</taxon>
        <taxon>Fungi</taxon>
        <taxon>Dikarya</taxon>
        <taxon>Ascomycota</taxon>
        <taxon>Pezizomycotina</taxon>
        <taxon>Eurotiomycetes</taxon>
        <taxon>Chaetothyriomycetidae</taxon>
        <taxon>Chaetothyriales</taxon>
        <taxon>Herpotrichiellaceae</taxon>
        <taxon>Fonsecaea</taxon>
    </lineage>
</organism>
<dbReference type="GO" id="GO:0019285">
    <property type="term" value="P:glycine betaine biosynthetic process from choline"/>
    <property type="evidence" value="ECO:0007669"/>
    <property type="project" value="UniProtKB-UniPathway"/>
</dbReference>
<comment type="cofactor">
    <cofactor evidence="1">
        <name>Fe cation</name>
        <dbReference type="ChEBI" id="CHEBI:24875"/>
    </cofactor>
</comment>
<dbReference type="CDD" id="cd03469">
    <property type="entry name" value="Rieske_RO_Alpha_N"/>
    <property type="match status" value="1"/>
</dbReference>
<evidence type="ECO:0000256" key="11">
    <source>
        <dbReference type="ARBA" id="ARBA00023014"/>
    </source>
</evidence>
<dbReference type="PROSITE" id="PS51296">
    <property type="entry name" value="RIESKE"/>
    <property type="match status" value="1"/>
</dbReference>
<evidence type="ECO:0000256" key="7">
    <source>
        <dbReference type="ARBA" id="ARBA00022714"/>
    </source>
</evidence>
<dbReference type="InterPro" id="IPR017941">
    <property type="entry name" value="Rieske_2Fe-2S"/>
</dbReference>
<dbReference type="PANTHER" id="PTHR43756:SF5">
    <property type="entry name" value="CHOLINE MONOOXYGENASE, CHLOROPLASTIC"/>
    <property type="match status" value="1"/>
</dbReference>
<dbReference type="STRING" id="1442368.A0A0D2HHZ8"/>
<evidence type="ECO:0000256" key="2">
    <source>
        <dbReference type="ARBA" id="ARBA00002149"/>
    </source>
</evidence>
<dbReference type="SUPFAM" id="SSF55961">
    <property type="entry name" value="Bet v1-like"/>
    <property type="match status" value="1"/>
</dbReference>
<reference evidence="14 15" key="1">
    <citation type="submission" date="2015-01" db="EMBL/GenBank/DDBJ databases">
        <title>The Genome Sequence of Fonsecaea pedrosoi CBS 271.37.</title>
        <authorList>
            <consortium name="The Broad Institute Genomics Platform"/>
            <person name="Cuomo C."/>
            <person name="de Hoog S."/>
            <person name="Gorbushina A."/>
            <person name="Stielow B."/>
            <person name="Teixiera M."/>
            <person name="Abouelleil A."/>
            <person name="Chapman S.B."/>
            <person name="Priest M."/>
            <person name="Young S.K."/>
            <person name="Wortman J."/>
            <person name="Nusbaum C."/>
            <person name="Birren B."/>
        </authorList>
    </citation>
    <scope>NUCLEOTIDE SEQUENCE [LARGE SCALE GENOMIC DNA]</scope>
    <source>
        <strain evidence="14 15">CBS 271.37</strain>
    </source>
</reference>
<dbReference type="InterPro" id="IPR036922">
    <property type="entry name" value="Rieske_2Fe-2S_sf"/>
</dbReference>
<dbReference type="SUPFAM" id="SSF50022">
    <property type="entry name" value="ISP domain"/>
    <property type="match status" value="1"/>
</dbReference>
<dbReference type="InterPro" id="IPR015879">
    <property type="entry name" value="Ring_hydroxy_dOase_asu_C_dom"/>
</dbReference>
<evidence type="ECO:0000259" key="13">
    <source>
        <dbReference type="PROSITE" id="PS51296"/>
    </source>
</evidence>
<dbReference type="RefSeq" id="XP_013287827.1">
    <property type="nucleotide sequence ID" value="XM_013432373.1"/>
</dbReference>
<dbReference type="PRINTS" id="PR00090">
    <property type="entry name" value="RNGDIOXGNASE"/>
</dbReference>
<evidence type="ECO:0000256" key="6">
    <source>
        <dbReference type="ARBA" id="ARBA00014931"/>
    </source>
</evidence>
<evidence type="ECO:0000313" key="15">
    <source>
        <dbReference type="Proteomes" id="UP000053029"/>
    </source>
</evidence>
<evidence type="ECO:0000256" key="8">
    <source>
        <dbReference type="ARBA" id="ARBA00022723"/>
    </source>
</evidence>
<dbReference type="UniPathway" id="UPA00529">
    <property type="reaction ID" value="UER00430"/>
</dbReference>
<protein>
    <recommendedName>
        <fullName evidence="6">Choline monooxygenase, chloroplastic</fullName>
        <ecNumber evidence="5">1.14.15.7</ecNumber>
    </recommendedName>
</protein>